<proteinExistence type="predicted"/>
<name>A0ABY3PMJ9_9CYAN</name>
<dbReference type="RefSeq" id="WP_230841890.1">
    <property type="nucleotide sequence ID" value="NZ_CP063845.1"/>
</dbReference>
<reference evidence="1 2" key="1">
    <citation type="journal article" date="2021" name="Genome Biol. Evol.">
        <title>Complete Genome Sequencing of a Novel Gloeobacter Species from a Waterfall Cave in Mexico.</title>
        <authorList>
            <person name="Saw J.H."/>
            <person name="Cardona T."/>
            <person name="Montejano G."/>
        </authorList>
    </citation>
    <scope>NUCLEOTIDE SEQUENCE [LARGE SCALE GENOMIC DNA]</scope>
    <source>
        <strain evidence="1">MG652769</strain>
    </source>
</reference>
<dbReference type="EMBL" id="CP063845">
    <property type="protein sequence ID" value="UFP94824.1"/>
    <property type="molecule type" value="Genomic_DNA"/>
</dbReference>
<evidence type="ECO:0000313" key="1">
    <source>
        <dbReference type="EMBL" id="UFP94824.1"/>
    </source>
</evidence>
<protein>
    <submittedName>
        <fullName evidence="1">Uncharacterized protein</fullName>
    </submittedName>
</protein>
<dbReference type="Proteomes" id="UP001054846">
    <property type="component" value="Chromosome"/>
</dbReference>
<organism evidence="1 2">
    <name type="scientific">Gloeobacter morelensis MG652769</name>
    <dbReference type="NCBI Taxonomy" id="2781736"/>
    <lineage>
        <taxon>Bacteria</taxon>
        <taxon>Bacillati</taxon>
        <taxon>Cyanobacteriota</taxon>
        <taxon>Cyanophyceae</taxon>
        <taxon>Gloeobacterales</taxon>
        <taxon>Gloeobacteraceae</taxon>
        <taxon>Gloeobacter</taxon>
        <taxon>Gloeobacter morelensis</taxon>
    </lineage>
</organism>
<evidence type="ECO:0000313" key="2">
    <source>
        <dbReference type="Proteomes" id="UP001054846"/>
    </source>
</evidence>
<accession>A0ABY3PMJ9</accession>
<sequence length="123" mass="14162">MSAEPEILPSDAQKRQAVLQKFRDRQEQSLLEELPLPEAPAQAMPQLEDVQPQVVYNAIPLEFLKTIQDWVKAPEVAEDCSSRSELEEYKRQLQHQYKTLVALVQMTADELGRLDKHLARLPK</sequence>
<keyword evidence="2" id="KW-1185">Reference proteome</keyword>
<gene>
    <name evidence="1" type="ORF">ISF26_00815</name>
</gene>